<gene>
    <name evidence="4" type="ORF">ACI2L5_35680</name>
</gene>
<feature type="region of interest" description="Disordered" evidence="1">
    <location>
        <begin position="385"/>
        <end position="410"/>
    </location>
</feature>
<dbReference type="Gene3D" id="2.60.40.4070">
    <property type="match status" value="1"/>
</dbReference>
<reference evidence="4 5" key="1">
    <citation type="submission" date="2024-11" db="EMBL/GenBank/DDBJ databases">
        <title>The Natural Products Discovery Center: Release of the First 8490 Sequenced Strains for Exploring Actinobacteria Biosynthetic Diversity.</title>
        <authorList>
            <person name="Kalkreuter E."/>
            <person name="Kautsar S.A."/>
            <person name="Yang D."/>
            <person name="Bader C.D."/>
            <person name="Teijaro C.N."/>
            <person name="Fluegel L."/>
            <person name="Davis C.M."/>
            <person name="Simpson J.R."/>
            <person name="Lauterbach L."/>
            <person name="Steele A.D."/>
            <person name="Gui C."/>
            <person name="Meng S."/>
            <person name="Li G."/>
            <person name="Viehrig K."/>
            <person name="Ye F."/>
            <person name="Su P."/>
            <person name="Kiefer A.F."/>
            <person name="Nichols A."/>
            <person name="Cepeda A.J."/>
            <person name="Yan W."/>
            <person name="Fan B."/>
            <person name="Jiang Y."/>
            <person name="Adhikari A."/>
            <person name="Zheng C.-J."/>
            <person name="Schuster L."/>
            <person name="Cowan T.M."/>
            <person name="Smanski M.J."/>
            <person name="Chevrette M.G."/>
            <person name="De Carvalho L.P.S."/>
            <person name="Shen B."/>
        </authorList>
    </citation>
    <scope>NUCLEOTIDE SEQUENCE [LARGE SCALE GENOMIC DNA]</scope>
    <source>
        <strain evidence="4 5">NPDC020863</strain>
    </source>
</reference>
<protein>
    <submittedName>
        <fullName evidence="4">FlgD immunoglobulin-like domain containing protein</fullName>
    </submittedName>
</protein>
<evidence type="ECO:0000259" key="3">
    <source>
        <dbReference type="Pfam" id="PF13860"/>
    </source>
</evidence>
<proteinExistence type="predicted"/>
<dbReference type="Pfam" id="PF13860">
    <property type="entry name" value="FlgD_ig"/>
    <property type="match status" value="1"/>
</dbReference>
<name>A0ABW8LWE8_9ACTN</name>
<accession>A0ABW8LWE8</accession>
<evidence type="ECO:0000313" key="5">
    <source>
        <dbReference type="Proteomes" id="UP001620295"/>
    </source>
</evidence>
<dbReference type="RefSeq" id="WP_404747952.1">
    <property type="nucleotide sequence ID" value="NZ_JBJDQH010000013.1"/>
</dbReference>
<dbReference type="SUPFAM" id="SSF63825">
    <property type="entry name" value="YWTD domain"/>
    <property type="match status" value="1"/>
</dbReference>
<comment type="caution">
    <text evidence="4">The sequence shown here is derived from an EMBL/GenBank/DDBJ whole genome shotgun (WGS) entry which is preliminary data.</text>
</comment>
<organism evidence="4 5">
    <name type="scientific">Streptomyces milbemycinicus</name>
    <dbReference type="NCBI Taxonomy" id="476552"/>
    <lineage>
        <taxon>Bacteria</taxon>
        <taxon>Bacillati</taxon>
        <taxon>Actinomycetota</taxon>
        <taxon>Actinomycetes</taxon>
        <taxon>Kitasatosporales</taxon>
        <taxon>Streptomycetaceae</taxon>
        <taxon>Streptomyces</taxon>
    </lineage>
</organism>
<feature type="compositionally biased region" description="Polar residues" evidence="1">
    <location>
        <begin position="401"/>
        <end position="410"/>
    </location>
</feature>
<evidence type="ECO:0000313" key="4">
    <source>
        <dbReference type="EMBL" id="MFK4270241.1"/>
    </source>
</evidence>
<feature type="chain" id="PRO_5047228582" evidence="2">
    <location>
        <begin position="29"/>
        <end position="438"/>
    </location>
</feature>
<feature type="signal peptide" evidence="2">
    <location>
        <begin position="1"/>
        <end position="28"/>
    </location>
</feature>
<sequence>MRRPARRPLLAAAIALVAGLTATTSANAADTPLPIQTDGVWGIDFAGGTLATVENGYVMTRRIAPDGSTASDRVAMAYAGEYADGDHIKRVPCDAGDCIPLVGSGNGDIGYVFVDDGKERVRIQTSPNTYHGVEPAVTGARIVDVTGRYFLYNAQSTNKQYLDDLQPYRTTDIRITRSITAASVWGTRLWAATSTAGTITQTDIKTKTLVETVATGAPCVIKELQVMGRWVYWSCGTAGPAGVYDRTAKKSFTVPSGPALVGDGYLVRHDRTAGQLLLTDFHTGTAKAPRPIADLPAGNTADQRRLTWTVDKWGGDIAYVDSAKAIHVVPSGVPTQSLAKIESDVAGSDLAAQGGTWGSTWQFNKPVTWTFTVKNASGRTIRTLTGSGSPEADVDWDGKTDTGTQAPNGRHTWTLTAKAIEGAGTSTATGEIAVSGTR</sequence>
<dbReference type="InterPro" id="IPR025965">
    <property type="entry name" value="FlgD/Vpr_Ig-like"/>
</dbReference>
<feature type="domain" description="FlgD/Vpr Ig-like" evidence="3">
    <location>
        <begin position="360"/>
        <end position="418"/>
    </location>
</feature>
<keyword evidence="2" id="KW-0732">Signal</keyword>
<dbReference type="Proteomes" id="UP001620295">
    <property type="component" value="Unassembled WGS sequence"/>
</dbReference>
<dbReference type="EMBL" id="JBJDQH010000013">
    <property type="protein sequence ID" value="MFK4270241.1"/>
    <property type="molecule type" value="Genomic_DNA"/>
</dbReference>
<evidence type="ECO:0000256" key="1">
    <source>
        <dbReference type="SAM" id="MobiDB-lite"/>
    </source>
</evidence>
<evidence type="ECO:0000256" key="2">
    <source>
        <dbReference type="SAM" id="SignalP"/>
    </source>
</evidence>
<keyword evidence="5" id="KW-1185">Reference proteome</keyword>